<name>A0A6N2L7E5_SALVM</name>
<accession>A0A6N2L7E5</accession>
<proteinExistence type="predicted"/>
<sequence>MTTISKKKENKISNGQKIKKRAPVTASPFPSNPIYTLLLPILFLPLSIPILTSHHKTRPTNIIIGFLHRKEGRPAFESKYLIWFCYLFSGKGFEIE</sequence>
<organism evidence="2">
    <name type="scientific">Salix viminalis</name>
    <name type="common">Common osier</name>
    <name type="synonym">Basket willow</name>
    <dbReference type="NCBI Taxonomy" id="40686"/>
    <lineage>
        <taxon>Eukaryota</taxon>
        <taxon>Viridiplantae</taxon>
        <taxon>Streptophyta</taxon>
        <taxon>Embryophyta</taxon>
        <taxon>Tracheophyta</taxon>
        <taxon>Spermatophyta</taxon>
        <taxon>Magnoliopsida</taxon>
        <taxon>eudicotyledons</taxon>
        <taxon>Gunneridae</taxon>
        <taxon>Pentapetalae</taxon>
        <taxon>rosids</taxon>
        <taxon>fabids</taxon>
        <taxon>Malpighiales</taxon>
        <taxon>Salicaceae</taxon>
        <taxon>Saliceae</taxon>
        <taxon>Salix</taxon>
    </lineage>
</organism>
<dbReference type="EMBL" id="CAADRP010001113">
    <property type="protein sequence ID" value="VFU36368.1"/>
    <property type="molecule type" value="Genomic_DNA"/>
</dbReference>
<protein>
    <submittedName>
        <fullName evidence="2">Uncharacterized protein</fullName>
    </submittedName>
</protein>
<gene>
    <name evidence="2" type="ORF">SVIM_LOCUS182614</name>
</gene>
<evidence type="ECO:0000313" key="2">
    <source>
        <dbReference type="EMBL" id="VFU36368.1"/>
    </source>
</evidence>
<reference evidence="2" key="1">
    <citation type="submission" date="2019-03" db="EMBL/GenBank/DDBJ databases">
        <authorList>
            <person name="Mank J."/>
            <person name="Almeida P."/>
        </authorList>
    </citation>
    <scope>NUCLEOTIDE SEQUENCE</scope>
    <source>
        <strain evidence="2">78183</strain>
    </source>
</reference>
<evidence type="ECO:0000256" key="1">
    <source>
        <dbReference type="SAM" id="MobiDB-lite"/>
    </source>
</evidence>
<feature type="compositionally biased region" description="Basic and acidic residues" evidence="1">
    <location>
        <begin position="1"/>
        <end position="11"/>
    </location>
</feature>
<feature type="region of interest" description="Disordered" evidence="1">
    <location>
        <begin position="1"/>
        <end position="24"/>
    </location>
</feature>
<dbReference type="AlphaFoldDB" id="A0A6N2L7E5"/>